<reference evidence="1" key="1">
    <citation type="journal article" date="2020" name="Stud. Mycol.">
        <title>101 Dothideomycetes genomes: a test case for predicting lifestyles and emergence of pathogens.</title>
        <authorList>
            <person name="Haridas S."/>
            <person name="Albert R."/>
            <person name="Binder M."/>
            <person name="Bloem J."/>
            <person name="Labutti K."/>
            <person name="Salamov A."/>
            <person name="Andreopoulos B."/>
            <person name="Baker S."/>
            <person name="Barry K."/>
            <person name="Bills G."/>
            <person name="Bluhm B."/>
            <person name="Cannon C."/>
            <person name="Castanera R."/>
            <person name="Culley D."/>
            <person name="Daum C."/>
            <person name="Ezra D."/>
            <person name="Gonzalez J."/>
            <person name="Henrissat B."/>
            <person name="Kuo A."/>
            <person name="Liang C."/>
            <person name="Lipzen A."/>
            <person name="Lutzoni F."/>
            <person name="Magnuson J."/>
            <person name="Mondo S."/>
            <person name="Nolan M."/>
            <person name="Ohm R."/>
            <person name="Pangilinan J."/>
            <person name="Park H.-J."/>
            <person name="Ramirez L."/>
            <person name="Alfaro M."/>
            <person name="Sun H."/>
            <person name="Tritt A."/>
            <person name="Yoshinaga Y."/>
            <person name="Zwiers L.-H."/>
            <person name="Turgeon B."/>
            <person name="Goodwin S."/>
            <person name="Spatafora J."/>
            <person name="Crous P."/>
            <person name="Grigoriev I."/>
        </authorList>
    </citation>
    <scope>NUCLEOTIDE SEQUENCE</scope>
    <source>
        <strain evidence="1">CBS 161.51</strain>
    </source>
</reference>
<keyword evidence="2" id="KW-1185">Reference proteome</keyword>
<evidence type="ECO:0000313" key="2">
    <source>
        <dbReference type="Proteomes" id="UP000800038"/>
    </source>
</evidence>
<organism evidence="1 2">
    <name type="scientific">Clathrospora elynae</name>
    <dbReference type="NCBI Taxonomy" id="706981"/>
    <lineage>
        <taxon>Eukaryota</taxon>
        <taxon>Fungi</taxon>
        <taxon>Dikarya</taxon>
        <taxon>Ascomycota</taxon>
        <taxon>Pezizomycotina</taxon>
        <taxon>Dothideomycetes</taxon>
        <taxon>Pleosporomycetidae</taxon>
        <taxon>Pleosporales</taxon>
        <taxon>Diademaceae</taxon>
        <taxon>Clathrospora</taxon>
    </lineage>
</organism>
<dbReference type="EMBL" id="ML976569">
    <property type="protein sequence ID" value="KAF1934489.1"/>
    <property type="molecule type" value="Genomic_DNA"/>
</dbReference>
<protein>
    <submittedName>
        <fullName evidence="1">Uncharacterized protein</fullName>
    </submittedName>
</protein>
<name>A0A6A5S3Z5_9PLEO</name>
<evidence type="ECO:0000313" key="1">
    <source>
        <dbReference type="EMBL" id="KAF1934489.1"/>
    </source>
</evidence>
<sequence length="109" mass="11605">MGIVAVDILAGVLLHGFDFSTLSIPWTAGLRGGVSSMVALENVRVSEGVVRNWGFRVGRSGKLFVRAQFADAPQGAYWDIQARAKQNCGAVRRRALREIGSALALCGGC</sequence>
<dbReference type="Proteomes" id="UP000800038">
    <property type="component" value="Unassembled WGS sequence"/>
</dbReference>
<accession>A0A6A5S3Z5</accession>
<proteinExistence type="predicted"/>
<dbReference type="AlphaFoldDB" id="A0A6A5S3Z5"/>
<gene>
    <name evidence="1" type="ORF">EJ02DRAFT_429340</name>
</gene>